<accession>A0A2P2JU94</accession>
<evidence type="ECO:0000313" key="2">
    <source>
        <dbReference type="EMBL" id="MBW97029.1"/>
    </source>
</evidence>
<feature type="compositionally biased region" description="Polar residues" evidence="1">
    <location>
        <begin position="16"/>
        <end position="28"/>
    </location>
</feature>
<protein>
    <submittedName>
        <fullName evidence="2">Uncharacterized protein</fullName>
    </submittedName>
</protein>
<dbReference type="AlphaFoldDB" id="A0A2P2JU94"/>
<sequence>MNGTKQANPEEKPQKNKTTSLINQSNSKMNICSTEIELRGATMQNGKTE</sequence>
<organism evidence="2">
    <name type="scientific">Rhizophora mucronata</name>
    <name type="common">Asiatic mangrove</name>
    <dbReference type="NCBI Taxonomy" id="61149"/>
    <lineage>
        <taxon>Eukaryota</taxon>
        <taxon>Viridiplantae</taxon>
        <taxon>Streptophyta</taxon>
        <taxon>Embryophyta</taxon>
        <taxon>Tracheophyta</taxon>
        <taxon>Spermatophyta</taxon>
        <taxon>Magnoliopsida</taxon>
        <taxon>eudicotyledons</taxon>
        <taxon>Gunneridae</taxon>
        <taxon>Pentapetalae</taxon>
        <taxon>rosids</taxon>
        <taxon>fabids</taxon>
        <taxon>Malpighiales</taxon>
        <taxon>Rhizophoraceae</taxon>
        <taxon>Rhizophora</taxon>
    </lineage>
</organism>
<evidence type="ECO:0000256" key="1">
    <source>
        <dbReference type="SAM" id="MobiDB-lite"/>
    </source>
</evidence>
<feature type="region of interest" description="Disordered" evidence="1">
    <location>
        <begin position="1"/>
        <end position="28"/>
    </location>
</feature>
<dbReference type="EMBL" id="GGEC01016546">
    <property type="protein sequence ID" value="MBW97029.1"/>
    <property type="molecule type" value="Transcribed_RNA"/>
</dbReference>
<name>A0A2P2JU94_RHIMU</name>
<reference evidence="2" key="1">
    <citation type="submission" date="2018-02" db="EMBL/GenBank/DDBJ databases">
        <title>Rhizophora mucronata_Transcriptome.</title>
        <authorList>
            <person name="Meera S.P."/>
            <person name="Sreeshan A."/>
            <person name="Augustine A."/>
        </authorList>
    </citation>
    <scope>NUCLEOTIDE SEQUENCE</scope>
    <source>
        <tissue evidence="2">Leaf</tissue>
    </source>
</reference>
<proteinExistence type="predicted"/>